<gene>
    <name evidence="1" type="ORF">A4U43_C03F16640</name>
</gene>
<evidence type="ECO:0008006" key="3">
    <source>
        <dbReference type="Google" id="ProtNLM"/>
    </source>
</evidence>
<dbReference type="Pfam" id="PF09366">
    <property type="entry name" value="DUF1997"/>
    <property type="match status" value="1"/>
</dbReference>
<accession>A0A5P1FAM2</accession>
<keyword evidence="2" id="KW-1185">Reference proteome</keyword>
<dbReference type="Gramene" id="ONK75418">
    <property type="protein sequence ID" value="ONK75418"/>
    <property type="gene ID" value="A4U43_C03F16640"/>
</dbReference>
<evidence type="ECO:0000313" key="2">
    <source>
        <dbReference type="Proteomes" id="UP000243459"/>
    </source>
</evidence>
<dbReference type="PANTHER" id="PTHR34133:SF8">
    <property type="entry name" value="OS07G0633000 PROTEIN"/>
    <property type="match status" value="1"/>
</dbReference>
<dbReference type="OMA" id="FRLKMRP"/>
<dbReference type="AlphaFoldDB" id="A0A5P1FAM2"/>
<dbReference type="EMBL" id="CM007383">
    <property type="protein sequence ID" value="ONK75418.1"/>
    <property type="molecule type" value="Genomic_DNA"/>
</dbReference>
<dbReference type="OrthoDB" id="496281at2759"/>
<protein>
    <recommendedName>
        <fullName evidence="3">DUF1997 family protein</fullName>
    </recommendedName>
</protein>
<proteinExistence type="predicted"/>
<dbReference type="InterPro" id="IPR018971">
    <property type="entry name" value="DUF1997"/>
</dbReference>
<evidence type="ECO:0000313" key="1">
    <source>
        <dbReference type="EMBL" id="ONK75418.1"/>
    </source>
</evidence>
<reference evidence="2" key="1">
    <citation type="journal article" date="2017" name="Nat. Commun.">
        <title>The asparagus genome sheds light on the origin and evolution of a young Y chromosome.</title>
        <authorList>
            <person name="Harkess A."/>
            <person name="Zhou J."/>
            <person name="Xu C."/>
            <person name="Bowers J.E."/>
            <person name="Van der Hulst R."/>
            <person name="Ayyampalayam S."/>
            <person name="Mercati F."/>
            <person name="Riccardi P."/>
            <person name="McKain M.R."/>
            <person name="Kakrana A."/>
            <person name="Tang H."/>
            <person name="Ray J."/>
            <person name="Groenendijk J."/>
            <person name="Arikit S."/>
            <person name="Mathioni S.M."/>
            <person name="Nakano M."/>
            <person name="Shan H."/>
            <person name="Telgmann-Rauber A."/>
            <person name="Kanno A."/>
            <person name="Yue Z."/>
            <person name="Chen H."/>
            <person name="Li W."/>
            <person name="Chen Y."/>
            <person name="Xu X."/>
            <person name="Zhang Y."/>
            <person name="Luo S."/>
            <person name="Chen H."/>
            <person name="Gao J."/>
            <person name="Mao Z."/>
            <person name="Pires J.C."/>
            <person name="Luo M."/>
            <person name="Kudrna D."/>
            <person name="Wing R.A."/>
            <person name="Meyers B.C."/>
            <person name="Yi K."/>
            <person name="Kong H."/>
            <person name="Lavrijsen P."/>
            <person name="Sunseri F."/>
            <person name="Falavigna A."/>
            <person name="Ye Y."/>
            <person name="Leebens-Mack J.H."/>
            <person name="Chen G."/>
        </authorList>
    </citation>
    <scope>NUCLEOTIDE SEQUENCE [LARGE SCALE GENOMIC DNA]</scope>
    <source>
        <strain evidence="2">cv. DH0086</strain>
    </source>
</reference>
<sequence>MACYCLGAVAGIGGRENYNAQEWRSKTKKKKKKRMMISNPENVRNLHSFSNLPIGFKGAAASRSTMALTSSFPDNKDIITFSSKISTDVPLYEPPGVAFSEYISDRPRIFEAMFPDKARSQRLNDEEWRIQMLPVSFLFASVNPIVDMRLRCKTNGKEYPPSVPVNVTRILELQATRWELKGLEGISMPSHFDLNVQGTLYSVRRGNQSNLKGHLEISISLVLPPALALVPMDVLKAVAGTVLTRLVEKMKQEVHAGLLTDFSRYGREKIAKHGQNAQLPAAAATILNGDQQNY</sequence>
<name>A0A5P1FAM2_ASPOF</name>
<dbReference type="Proteomes" id="UP000243459">
    <property type="component" value="Chromosome 3"/>
</dbReference>
<organism evidence="1 2">
    <name type="scientific">Asparagus officinalis</name>
    <name type="common">Garden asparagus</name>
    <dbReference type="NCBI Taxonomy" id="4686"/>
    <lineage>
        <taxon>Eukaryota</taxon>
        <taxon>Viridiplantae</taxon>
        <taxon>Streptophyta</taxon>
        <taxon>Embryophyta</taxon>
        <taxon>Tracheophyta</taxon>
        <taxon>Spermatophyta</taxon>
        <taxon>Magnoliopsida</taxon>
        <taxon>Liliopsida</taxon>
        <taxon>Asparagales</taxon>
        <taxon>Asparagaceae</taxon>
        <taxon>Asparagoideae</taxon>
        <taxon>Asparagus</taxon>
    </lineage>
</organism>
<dbReference type="PANTHER" id="PTHR34133">
    <property type="entry name" value="OS07G0633000 PROTEIN"/>
    <property type="match status" value="1"/>
</dbReference>